<dbReference type="Pfam" id="PF01120">
    <property type="entry name" value="Alpha_L_fucos"/>
    <property type="match status" value="1"/>
</dbReference>
<sequence>MKTIHLHLLGLGLLTILTGGALVAQDTAPPIKSRDERLEWWRQAKFGMFVHWGIYSTVGGEYNGQKLPNSAEWMMARGKIPIAEYEKYAAQFNPTQFDASEFVGLAKQAGMKYLVITAKHHDGFAMFDSKANPFNVVDATPFGRDIMKELAEACQEQGIRFGFYYSQAQDWHHPGGFGNSWDKSIQRVSSDEYVMNKAVPEVKQLLTEYGPIGIFWWDTPRKMSRESFDALHSLTKLQPNVITNDRLGEGYRGDYKTFERQIPPHAPGEEDWEVCMPISGSWGYKKGDNDFKSTTTLVRNLIDIASKGGNYLLNVSPTGEGTLLPEAVERLKGVGKWMDVNGESIYGTTASPLPKLDWGRCTAKSVDGKTILYLHVFDWPADGKLLVPGITNQVHHAKLLADGRAVEAKSTDSGVELTLPSDAPDEFASVIEMKIDGSPQVVVQLPTPDAEGTLVLSADTSYIHNNEGSRQADIRFHSDIPHIGYWVDDQAWVEWNINIDRPGRYAVTATLSMEKEKSRLGFGHAGELQTAEIKSTGGYGNYDNRTLGKITFDQPGQYSFRIKPDAGHWQPINLRSVTLTRTNEPK</sequence>
<dbReference type="InterPro" id="IPR000933">
    <property type="entry name" value="Glyco_hydro_29"/>
</dbReference>
<dbReference type="Gene3D" id="3.20.20.80">
    <property type="entry name" value="Glycosidases"/>
    <property type="match status" value="1"/>
</dbReference>
<evidence type="ECO:0000259" key="8">
    <source>
        <dbReference type="Pfam" id="PF01120"/>
    </source>
</evidence>
<evidence type="ECO:0000256" key="1">
    <source>
        <dbReference type="ARBA" id="ARBA00004071"/>
    </source>
</evidence>
<dbReference type="InterPro" id="IPR057739">
    <property type="entry name" value="Glyco_hydro_29_N"/>
</dbReference>
<dbReference type="SUPFAM" id="SSF49785">
    <property type="entry name" value="Galactose-binding domain-like"/>
    <property type="match status" value="1"/>
</dbReference>
<dbReference type="Gene3D" id="2.60.120.260">
    <property type="entry name" value="Galactose-binding domain-like"/>
    <property type="match status" value="1"/>
</dbReference>
<dbReference type="PANTHER" id="PTHR10030:SF37">
    <property type="entry name" value="ALPHA-L-FUCOSIDASE-RELATED"/>
    <property type="match status" value="1"/>
</dbReference>
<dbReference type="EC" id="3.2.1.51" evidence="3"/>
<evidence type="ECO:0000256" key="4">
    <source>
        <dbReference type="ARBA" id="ARBA00022729"/>
    </source>
</evidence>
<dbReference type="PRINTS" id="PR00741">
    <property type="entry name" value="GLHYDRLASE29"/>
</dbReference>
<accession>A0ABP8N2E4</accession>
<organism evidence="9 10">
    <name type="scientific">Novipirellula rosea</name>
    <dbReference type="NCBI Taxonomy" id="1031540"/>
    <lineage>
        <taxon>Bacteria</taxon>
        <taxon>Pseudomonadati</taxon>
        <taxon>Planctomycetota</taxon>
        <taxon>Planctomycetia</taxon>
        <taxon>Pirellulales</taxon>
        <taxon>Pirellulaceae</taxon>
        <taxon>Novipirellula</taxon>
    </lineage>
</organism>
<evidence type="ECO:0000256" key="3">
    <source>
        <dbReference type="ARBA" id="ARBA00012662"/>
    </source>
</evidence>
<gene>
    <name evidence="9" type="ORF">GCM10023156_37500</name>
</gene>
<keyword evidence="10" id="KW-1185">Reference proteome</keyword>
<comment type="similarity">
    <text evidence="2">Belongs to the glycosyl hydrolase 29 family.</text>
</comment>
<dbReference type="Proteomes" id="UP001500840">
    <property type="component" value="Unassembled WGS sequence"/>
</dbReference>
<evidence type="ECO:0000313" key="9">
    <source>
        <dbReference type="EMBL" id="GAA4458809.1"/>
    </source>
</evidence>
<proteinExistence type="inferred from homology"/>
<keyword evidence="4 7" id="KW-0732">Signal</keyword>
<dbReference type="InterPro" id="IPR008979">
    <property type="entry name" value="Galactose-bd-like_sf"/>
</dbReference>
<dbReference type="RefSeq" id="WP_345324463.1">
    <property type="nucleotide sequence ID" value="NZ_BAABGA010000046.1"/>
</dbReference>
<evidence type="ECO:0000313" key="10">
    <source>
        <dbReference type="Proteomes" id="UP001500840"/>
    </source>
</evidence>
<dbReference type="InterPro" id="IPR013780">
    <property type="entry name" value="Glyco_hydro_b"/>
</dbReference>
<comment type="caution">
    <text evidence="9">The sequence shown here is derived from an EMBL/GenBank/DDBJ whole genome shotgun (WGS) entry which is preliminary data.</text>
</comment>
<dbReference type="EMBL" id="BAABGA010000046">
    <property type="protein sequence ID" value="GAA4458809.1"/>
    <property type="molecule type" value="Genomic_DNA"/>
</dbReference>
<keyword evidence="6" id="KW-0326">Glycosidase</keyword>
<comment type="function">
    <text evidence="1">Alpha-L-fucosidase is responsible for hydrolyzing the alpha-1,6-linked fucose joined to the reducing-end N-acetylglucosamine of the carbohydrate moieties of glycoproteins.</text>
</comment>
<name>A0ABP8N2E4_9BACT</name>
<reference evidence="10" key="1">
    <citation type="journal article" date="2019" name="Int. J. Syst. Evol. Microbiol.">
        <title>The Global Catalogue of Microorganisms (GCM) 10K type strain sequencing project: providing services to taxonomists for standard genome sequencing and annotation.</title>
        <authorList>
            <consortium name="The Broad Institute Genomics Platform"/>
            <consortium name="The Broad Institute Genome Sequencing Center for Infectious Disease"/>
            <person name="Wu L."/>
            <person name="Ma J."/>
        </authorList>
    </citation>
    <scope>NUCLEOTIDE SEQUENCE [LARGE SCALE GENOMIC DNA]</scope>
    <source>
        <strain evidence="10">JCM 17759</strain>
    </source>
</reference>
<protein>
    <recommendedName>
        <fullName evidence="3">alpha-L-fucosidase</fullName>
        <ecNumber evidence="3">3.2.1.51</ecNumber>
    </recommendedName>
</protein>
<feature type="chain" id="PRO_5046649597" description="alpha-L-fucosidase" evidence="7">
    <location>
        <begin position="25"/>
        <end position="586"/>
    </location>
</feature>
<evidence type="ECO:0000256" key="7">
    <source>
        <dbReference type="SAM" id="SignalP"/>
    </source>
</evidence>
<evidence type="ECO:0000256" key="2">
    <source>
        <dbReference type="ARBA" id="ARBA00007951"/>
    </source>
</evidence>
<dbReference type="SUPFAM" id="SSF51445">
    <property type="entry name" value="(Trans)glycosidases"/>
    <property type="match status" value="1"/>
</dbReference>
<evidence type="ECO:0000256" key="5">
    <source>
        <dbReference type="ARBA" id="ARBA00022801"/>
    </source>
</evidence>
<feature type="signal peptide" evidence="7">
    <location>
        <begin position="1"/>
        <end position="24"/>
    </location>
</feature>
<dbReference type="InterPro" id="IPR017853">
    <property type="entry name" value="GH"/>
</dbReference>
<dbReference type="InterPro" id="IPR016286">
    <property type="entry name" value="FUC_metazoa-typ"/>
</dbReference>
<evidence type="ECO:0000256" key="6">
    <source>
        <dbReference type="ARBA" id="ARBA00023295"/>
    </source>
</evidence>
<dbReference type="SMART" id="SM00812">
    <property type="entry name" value="Alpha_L_fucos"/>
    <property type="match status" value="1"/>
</dbReference>
<dbReference type="Gene3D" id="2.60.40.1180">
    <property type="entry name" value="Golgi alpha-mannosidase II"/>
    <property type="match status" value="1"/>
</dbReference>
<dbReference type="PANTHER" id="PTHR10030">
    <property type="entry name" value="ALPHA-L-FUCOSIDASE"/>
    <property type="match status" value="1"/>
</dbReference>
<feature type="domain" description="Glycoside hydrolase family 29 N-terminal" evidence="8">
    <location>
        <begin position="28"/>
        <end position="343"/>
    </location>
</feature>
<keyword evidence="5" id="KW-0378">Hydrolase</keyword>